<sequence length="68" mass="7859">MSRAQWRWEFVGARGRALDRPVSPVFTNRFDAEQWLGEHWRSLAHDVLAAQLLSGEDRVGQEVPLREA</sequence>
<gene>
    <name evidence="1" type="ORF">Q6348_12300</name>
</gene>
<reference evidence="1 2" key="1">
    <citation type="submission" date="2023-07" db="EMBL/GenBank/DDBJ databases">
        <title>Description of novel actinomycetes strains, isolated from tidal flat sediment.</title>
        <authorList>
            <person name="Lu C."/>
        </authorList>
    </citation>
    <scope>NUCLEOTIDE SEQUENCE [LARGE SCALE GENOMIC DNA]</scope>
    <source>
        <strain evidence="1 2">SYSU T00b441</strain>
    </source>
</reference>
<keyword evidence="2" id="KW-1185">Reference proteome</keyword>
<protein>
    <submittedName>
        <fullName evidence="1">Uncharacterized protein</fullName>
    </submittedName>
</protein>
<organism evidence="1 2">
    <name type="scientific">Actinotalea lenta</name>
    <dbReference type="NCBI Taxonomy" id="3064654"/>
    <lineage>
        <taxon>Bacteria</taxon>
        <taxon>Bacillati</taxon>
        <taxon>Actinomycetota</taxon>
        <taxon>Actinomycetes</taxon>
        <taxon>Micrococcales</taxon>
        <taxon>Cellulomonadaceae</taxon>
        <taxon>Actinotalea</taxon>
    </lineage>
</organism>
<dbReference type="RefSeq" id="WP_304601568.1">
    <property type="nucleotide sequence ID" value="NZ_JAUQYP010000001.1"/>
</dbReference>
<comment type="caution">
    <text evidence="1">The sequence shown here is derived from an EMBL/GenBank/DDBJ whole genome shotgun (WGS) entry which is preliminary data.</text>
</comment>
<dbReference type="EMBL" id="JAUQYP010000001">
    <property type="protein sequence ID" value="MDO8107977.1"/>
    <property type="molecule type" value="Genomic_DNA"/>
</dbReference>
<proteinExistence type="predicted"/>
<accession>A0ABT9DAP0</accession>
<name>A0ABT9DAP0_9CELL</name>
<evidence type="ECO:0000313" key="1">
    <source>
        <dbReference type="EMBL" id="MDO8107977.1"/>
    </source>
</evidence>
<evidence type="ECO:0000313" key="2">
    <source>
        <dbReference type="Proteomes" id="UP001232536"/>
    </source>
</evidence>
<dbReference type="Proteomes" id="UP001232536">
    <property type="component" value="Unassembled WGS sequence"/>
</dbReference>